<evidence type="ECO:0000313" key="18">
    <source>
        <dbReference type="EMBL" id="MUH73288.1"/>
    </source>
</evidence>
<evidence type="ECO:0000256" key="2">
    <source>
        <dbReference type="ARBA" id="ARBA00004429"/>
    </source>
</evidence>
<dbReference type="InterPro" id="IPR005467">
    <property type="entry name" value="His_kinase_dom"/>
</dbReference>
<dbReference type="PANTHER" id="PTHR44936:SF5">
    <property type="entry name" value="SENSOR HISTIDINE KINASE ENVZ"/>
    <property type="match status" value="1"/>
</dbReference>
<dbReference type="SMART" id="SM00387">
    <property type="entry name" value="HATPase_c"/>
    <property type="match status" value="1"/>
</dbReference>
<evidence type="ECO:0000256" key="7">
    <source>
        <dbReference type="ARBA" id="ARBA00022679"/>
    </source>
</evidence>
<protein>
    <recommendedName>
        <fullName evidence="3">histidine kinase</fullName>
        <ecNumber evidence="3">2.7.13.3</ecNumber>
    </recommendedName>
</protein>
<comment type="catalytic activity">
    <reaction evidence="1">
        <text>ATP + protein L-histidine = ADP + protein N-phospho-L-histidine.</text>
        <dbReference type="EC" id="2.7.13.3"/>
    </reaction>
</comment>
<proteinExistence type="predicted"/>
<evidence type="ECO:0000256" key="3">
    <source>
        <dbReference type="ARBA" id="ARBA00012438"/>
    </source>
</evidence>
<evidence type="ECO:0000256" key="6">
    <source>
        <dbReference type="ARBA" id="ARBA00022553"/>
    </source>
</evidence>
<reference evidence="18 19" key="1">
    <citation type="submission" date="2019-11" db="EMBL/GenBank/DDBJ databases">
        <title>P. haliotis isolates from Z. marina roots.</title>
        <authorList>
            <person name="Cohen M."/>
            <person name="Jospin G."/>
            <person name="Eisen J.A."/>
            <person name="Coil D.A."/>
        </authorList>
    </citation>
    <scope>NUCLEOTIDE SEQUENCE [LARGE SCALE GENOMIC DNA]</scope>
    <source>
        <strain evidence="18 19">UCD-MCMsp1aY</strain>
    </source>
</reference>
<evidence type="ECO:0000256" key="9">
    <source>
        <dbReference type="ARBA" id="ARBA00022741"/>
    </source>
</evidence>
<feature type="transmembrane region" description="Helical" evidence="15">
    <location>
        <begin position="12"/>
        <end position="36"/>
    </location>
</feature>
<evidence type="ECO:0000259" key="17">
    <source>
        <dbReference type="PROSITE" id="PS50885"/>
    </source>
</evidence>
<dbReference type="RefSeq" id="WP_155696479.1">
    <property type="nucleotide sequence ID" value="NZ_WOCD01000005.1"/>
</dbReference>
<dbReference type="Gene3D" id="3.30.565.10">
    <property type="entry name" value="Histidine kinase-like ATPase, C-terminal domain"/>
    <property type="match status" value="1"/>
</dbReference>
<dbReference type="Pfam" id="PF02518">
    <property type="entry name" value="HATPase_c"/>
    <property type="match status" value="1"/>
</dbReference>
<dbReference type="PROSITE" id="PS50885">
    <property type="entry name" value="HAMP"/>
    <property type="match status" value="1"/>
</dbReference>
<dbReference type="GO" id="GO:0000155">
    <property type="term" value="F:phosphorelay sensor kinase activity"/>
    <property type="evidence" value="ECO:0007669"/>
    <property type="project" value="InterPro"/>
</dbReference>
<keyword evidence="12 15" id="KW-1133">Transmembrane helix</keyword>
<dbReference type="Pfam" id="PF00672">
    <property type="entry name" value="HAMP"/>
    <property type="match status" value="1"/>
</dbReference>
<dbReference type="SUPFAM" id="SSF47384">
    <property type="entry name" value="Homodimeric domain of signal transducing histidine kinase"/>
    <property type="match status" value="1"/>
</dbReference>
<evidence type="ECO:0000256" key="4">
    <source>
        <dbReference type="ARBA" id="ARBA00022475"/>
    </source>
</evidence>
<dbReference type="InterPro" id="IPR004358">
    <property type="entry name" value="Sig_transdc_His_kin-like_C"/>
</dbReference>
<sequence>MRLLPRSAFGQTVFLLGFVLLVNQVVSYYSVALYVIKPSYQQINNLLAKQIKVLFIADDRDFIISADLSKKYLEATDINILNERQAIENGLNDAEYYQHFSSQMSEQLGGPAEVRISQGDMFYVWIRPPQAPHIWVKVPLDGFQKKDLSPLLIYLIAIGVLSVAGGWLFARHLNRPMQSLKLAAEQVGKGEFPPEIKAQGSEEVVAVTQAFNHMSSGIQQLEKDRSFLMAGVSHDLRTPLTRIRLATEMMSQTEQFLREGIIKDIEDMNAIIDQFMEYIRHHKMEELEFYQINCLISDVCEAEEVNRPRSFELELDDSLPAITIRPVAIKRAISNLVENALRYSSDEIVVSSYLEEDKQHISFEVSDKGPGIPEQDMKRLFEPFTQGDSARGVEGSGLGLAIIKKIIDMHNGNIVLINRKEGGLTAKVTLPVNIK</sequence>
<comment type="caution">
    <text evidence="18">The sequence shown here is derived from an EMBL/GenBank/DDBJ whole genome shotgun (WGS) entry which is preliminary data.</text>
</comment>
<dbReference type="Gene3D" id="1.10.287.130">
    <property type="match status" value="1"/>
</dbReference>
<dbReference type="InterPro" id="IPR003660">
    <property type="entry name" value="HAMP_dom"/>
</dbReference>
<dbReference type="PANTHER" id="PTHR44936">
    <property type="entry name" value="SENSOR PROTEIN CREC"/>
    <property type="match status" value="1"/>
</dbReference>
<dbReference type="SUPFAM" id="SSF55874">
    <property type="entry name" value="ATPase domain of HSP90 chaperone/DNA topoisomerase II/histidine kinase"/>
    <property type="match status" value="1"/>
</dbReference>
<evidence type="ECO:0000256" key="13">
    <source>
        <dbReference type="ARBA" id="ARBA00023012"/>
    </source>
</evidence>
<dbReference type="CDD" id="cd06225">
    <property type="entry name" value="HAMP"/>
    <property type="match status" value="1"/>
</dbReference>
<keyword evidence="11" id="KW-0067">ATP-binding</keyword>
<dbReference type="FunFam" id="1.10.287.130:FF:000006">
    <property type="entry name" value="Osmolarity two-component histidine kinase EnvZ"/>
    <property type="match status" value="1"/>
</dbReference>
<accession>A0A6N8FAF2</accession>
<dbReference type="AlphaFoldDB" id="A0A6N8FAF2"/>
<feature type="domain" description="HAMP" evidence="17">
    <location>
        <begin position="171"/>
        <end position="223"/>
    </location>
</feature>
<dbReference type="SMART" id="SM00388">
    <property type="entry name" value="HisKA"/>
    <property type="match status" value="1"/>
</dbReference>
<dbReference type="Pfam" id="PF00512">
    <property type="entry name" value="HisKA"/>
    <property type="match status" value="1"/>
</dbReference>
<dbReference type="InterPro" id="IPR036890">
    <property type="entry name" value="HATPase_C_sf"/>
</dbReference>
<keyword evidence="4" id="KW-1003">Cell membrane</keyword>
<evidence type="ECO:0000256" key="1">
    <source>
        <dbReference type="ARBA" id="ARBA00000085"/>
    </source>
</evidence>
<keyword evidence="5" id="KW-0997">Cell inner membrane</keyword>
<keyword evidence="6" id="KW-0597">Phosphoprotein</keyword>
<dbReference type="EC" id="2.7.13.3" evidence="3"/>
<dbReference type="InterPro" id="IPR036097">
    <property type="entry name" value="HisK_dim/P_sf"/>
</dbReference>
<dbReference type="PROSITE" id="PS50109">
    <property type="entry name" value="HIS_KIN"/>
    <property type="match status" value="1"/>
</dbReference>
<evidence type="ECO:0000256" key="11">
    <source>
        <dbReference type="ARBA" id="ARBA00022840"/>
    </source>
</evidence>
<evidence type="ECO:0000256" key="14">
    <source>
        <dbReference type="ARBA" id="ARBA00023136"/>
    </source>
</evidence>
<comment type="subcellular location">
    <subcellularLocation>
        <location evidence="2">Cell inner membrane</location>
        <topology evidence="2">Multi-pass membrane protein</topology>
    </subcellularLocation>
</comment>
<dbReference type="PRINTS" id="PR00344">
    <property type="entry name" value="BCTRLSENSOR"/>
</dbReference>
<evidence type="ECO:0000256" key="10">
    <source>
        <dbReference type="ARBA" id="ARBA00022777"/>
    </source>
</evidence>
<keyword evidence="7 18" id="KW-0808">Transferase</keyword>
<feature type="domain" description="Histidine kinase" evidence="16">
    <location>
        <begin position="231"/>
        <end position="434"/>
    </location>
</feature>
<keyword evidence="9" id="KW-0547">Nucleotide-binding</keyword>
<evidence type="ECO:0000313" key="19">
    <source>
        <dbReference type="Proteomes" id="UP000439994"/>
    </source>
</evidence>
<dbReference type="SMART" id="SM00304">
    <property type="entry name" value="HAMP"/>
    <property type="match status" value="1"/>
</dbReference>
<dbReference type="GO" id="GO:0005524">
    <property type="term" value="F:ATP binding"/>
    <property type="evidence" value="ECO:0007669"/>
    <property type="project" value="UniProtKB-KW"/>
</dbReference>
<dbReference type="InterPro" id="IPR003594">
    <property type="entry name" value="HATPase_dom"/>
</dbReference>
<keyword evidence="10 18" id="KW-0418">Kinase</keyword>
<dbReference type="NCBIfam" id="NF007004">
    <property type="entry name" value="PRK09467.1"/>
    <property type="match status" value="1"/>
</dbReference>
<name>A0A6N8FAF2_9GAMM</name>
<evidence type="ECO:0000256" key="8">
    <source>
        <dbReference type="ARBA" id="ARBA00022692"/>
    </source>
</evidence>
<keyword evidence="14 15" id="KW-0472">Membrane</keyword>
<keyword evidence="19" id="KW-1185">Reference proteome</keyword>
<dbReference type="InterPro" id="IPR050980">
    <property type="entry name" value="2C_sensor_his_kinase"/>
</dbReference>
<evidence type="ECO:0000256" key="15">
    <source>
        <dbReference type="SAM" id="Phobius"/>
    </source>
</evidence>
<keyword evidence="8 15" id="KW-0812">Transmembrane</keyword>
<dbReference type="OrthoDB" id="9804645at2"/>
<dbReference type="EMBL" id="WOCD01000005">
    <property type="protein sequence ID" value="MUH73288.1"/>
    <property type="molecule type" value="Genomic_DNA"/>
</dbReference>
<evidence type="ECO:0000259" key="16">
    <source>
        <dbReference type="PROSITE" id="PS50109"/>
    </source>
</evidence>
<evidence type="ECO:0000256" key="5">
    <source>
        <dbReference type="ARBA" id="ARBA00022519"/>
    </source>
</evidence>
<dbReference type="InterPro" id="IPR003661">
    <property type="entry name" value="HisK_dim/P_dom"/>
</dbReference>
<evidence type="ECO:0000256" key="12">
    <source>
        <dbReference type="ARBA" id="ARBA00022989"/>
    </source>
</evidence>
<feature type="transmembrane region" description="Helical" evidence="15">
    <location>
        <begin position="151"/>
        <end position="170"/>
    </location>
</feature>
<gene>
    <name evidence="18" type="primary">envZ</name>
    <name evidence="18" type="ORF">GNP35_12815</name>
</gene>
<organism evidence="18 19">
    <name type="scientific">Psychrosphaera haliotis</name>
    <dbReference type="NCBI Taxonomy" id="555083"/>
    <lineage>
        <taxon>Bacteria</taxon>
        <taxon>Pseudomonadati</taxon>
        <taxon>Pseudomonadota</taxon>
        <taxon>Gammaproteobacteria</taxon>
        <taxon>Alteromonadales</taxon>
        <taxon>Pseudoalteromonadaceae</taxon>
        <taxon>Psychrosphaera</taxon>
    </lineage>
</organism>
<dbReference type="Proteomes" id="UP000439994">
    <property type="component" value="Unassembled WGS sequence"/>
</dbReference>
<dbReference type="CDD" id="cd00082">
    <property type="entry name" value="HisKA"/>
    <property type="match status" value="1"/>
</dbReference>
<dbReference type="GO" id="GO:0005886">
    <property type="term" value="C:plasma membrane"/>
    <property type="evidence" value="ECO:0007669"/>
    <property type="project" value="UniProtKB-SubCell"/>
</dbReference>
<keyword evidence="13" id="KW-0902">Two-component regulatory system</keyword>